<feature type="domain" description="Large ribosomal subunit protein uL2 C-terminal" evidence="7">
    <location>
        <begin position="1"/>
        <end position="76"/>
    </location>
</feature>
<evidence type="ECO:0000313" key="8">
    <source>
        <dbReference type="EMBL" id="HGS23192.1"/>
    </source>
</evidence>
<dbReference type="GO" id="GO:0003735">
    <property type="term" value="F:structural constituent of ribosome"/>
    <property type="evidence" value="ECO:0007669"/>
    <property type="project" value="InterPro"/>
</dbReference>
<evidence type="ECO:0000256" key="4">
    <source>
        <dbReference type="ARBA" id="ARBA00035242"/>
    </source>
</evidence>
<reference evidence="8" key="1">
    <citation type="journal article" date="2020" name="mSystems">
        <title>Genome- and Community-Level Interaction Insights into Carbon Utilization and Element Cycling Functions of Hydrothermarchaeota in Hydrothermal Sediment.</title>
        <authorList>
            <person name="Zhou Z."/>
            <person name="Liu Y."/>
            <person name="Xu W."/>
            <person name="Pan J."/>
            <person name="Luo Z.H."/>
            <person name="Li M."/>
        </authorList>
    </citation>
    <scope>NUCLEOTIDE SEQUENCE [LARGE SCALE GENOMIC DNA]</scope>
    <source>
        <strain evidence="8">SpSt-573</strain>
    </source>
</reference>
<dbReference type="InterPro" id="IPR022669">
    <property type="entry name" value="Ribosomal_uL2_C"/>
</dbReference>
<dbReference type="AlphaFoldDB" id="A0A7C4KJK5"/>
<protein>
    <recommendedName>
        <fullName evidence="4">Large ribosomal subunit protein uL2</fullName>
    </recommendedName>
    <alternativeName>
        <fullName evidence="5">50S ribosomal protein L2</fullName>
    </alternativeName>
</protein>
<dbReference type="GO" id="GO:1990904">
    <property type="term" value="C:ribonucleoprotein complex"/>
    <property type="evidence" value="ECO:0007669"/>
    <property type="project" value="UniProtKB-KW"/>
</dbReference>
<dbReference type="GO" id="GO:0002181">
    <property type="term" value="P:cytoplasmic translation"/>
    <property type="evidence" value="ECO:0007669"/>
    <property type="project" value="TreeGrafter"/>
</dbReference>
<evidence type="ECO:0000256" key="6">
    <source>
        <dbReference type="SAM" id="MobiDB-lite"/>
    </source>
</evidence>
<dbReference type="EMBL" id="DSYK01000765">
    <property type="protein sequence ID" value="HGS23192.1"/>
    <property type="molecule type" value="Genomic_DNA"/>
</dbReference>
<dbReference type="InterPro" id="IPR002171">
    <property type="entry name" value="Ribosomal_uL2"/>
</dbReference>
<keyword evidence="3" id="KW-0687">Ribonucleoprotein</keyword>
<comment type="similarity">
    <text evidence="1">Belongs to the universal ribosomal protein uL2 family.</text>
</comment>
<dbReference type="GO" id="GO:0003723">
    <property type="term" value="F:RNA binding"/>
    <property type="evidence" value="ECO:0007669"/>
    <property type="project" value="TreeGrafter"/>
</dbReference>
<dbReference type="InterPro" id="IPR008991">
    <property type="entry name" value="Translation_prot_SH3-like_sf"/>
</dbReference>
<sequence length="100" mass="11206">MLGFTPPSSSTPRGLARSWEWTPWPFSWNWAADKRWLGKKPHVRGVVMSPRDHPHGGGEGKSPVGRKSPVTPQGKPTLGRKTRVKKNPTSKFIVRRRGAK</sequence>
<dbReference type="InterPro" id="IPR014726">
    <property type="entry name" value="Ribosomal_uL2_dom3"/>
</dbReference>
<evidence type="ECO:0000259" key="7">
    <source>
        <dbReference type="SMART" id="SM01382"/>
    </source>
</evidence>
<dbReference type="FunFam" id="4.10.950.10:FF:000001">
    <property type="entry name" value="50S ribosomal protein L2"/>
    <property type="match status" value="1"/>
</dbReference>
<feature type="compositionally biased region" description="Basic residues" evidence="6">
    <location>
        <begin position="78"/>
        <end position="100"/>
    </location>
</feature>
<evidence type="ECO:0000256" key="3">
    <source>
        <dbReference type="ARBA" id="ARBA00023274"/>
    </source>
</evidence>
<proteinExistence type="inferred from homology"/>
<evidence type="ECO:0000256" key="2">
    <source>
        <dbReference type="ARBA" id="ARBA00022980"/>
    </source>
</evidence>
<dbReference type="SUPFAM" id="SSF50104">
    <property type="entry name" value="Translation proteins SH3-like domain"/>
    <property type="match status" value="1"/>
</dbReference>
<gene>
    <name evidence="8" type="ORF">ENT37_15160</name>
</gene>
<dbReference type="PANTHER" id="PTHR13691:SF5">
    <property type="entry name" value="LARGE RIBOSOMAL SUBUNIT PROTEIN UL2M"/>
    <property type="match status" value="1"/>
</dbReference>
<evidence type="ECO:0000256" key="1">
    <source>
        <dbReference type="ARBA" id="ARBA00005636"/>
    </source>
</evidence>
<dbReference type="Gene3D" id="4.10.950.10">
    <property type="entry name" value="Ribosomal protein L2, domain 3"/>
    <property type="match status" value="1"/>
</dbReference>
<feature type="region of interest" description="Disordered" evidence="6">
    <location>
        <begin position="45"/>
        <end position="100"/>
    </location>
</feature>
<organism evidence="8">
    <name type="scientific">Anaerolinea thermolimosa</name>
    <dbReference type="NCBI Taxonomy" id="229919"/>
    <lineage>
        <taxon>Bacteria</taxon>
        <taxon>Bacillati</taxon>
        <taxon>Chloroflexota</taxon>
        <taxon>Anaerolineae</taxon>
        <taxon>Anaerolineales</taxon>
        <taxon>Anaerolineaceae</taxon>
        <taxon>Anaerolinea</taxon>
    </lineage>
</organism>
<keyword evidence="2" id="KW-0689">Ribosomal protein</keyword>
<evidence type="ECO:0000256" key="5">
    <source>
        <dbReference type="ARBA" id="ARBA00035459"/>
    </source>
</evidence>
<dbReference type="SMART" id="SM01382">
    <property type="entry name" value="Ribosomal_L2_C"/>
    <property type="match status" value="1"/>
</dbReference>
<name>A0A7C4KJK5_9CHLR</name>
<dbReference type="Pfam" id="PF03947">
    <property type="entry name" value="Ribosomal_L2_C"/>
    <property type="match status" value="1"/>
</dbReference>
<accession>A0A7C4KJK5</accession>
<comment type="caution">
    <text evidence="8">The sequence shown here is derived from an EMBL/GenBank/DDBJ whole genome shotgun (WGS) entry which is preliminary data.</text>
</comment>
<dbReference type="PANTHER" id="PTHR13691">
    <property type="entry name" value="RIBOSOMAL PROTEIN L2"/>
    <property type="match status" value="1"/>
</dbReference>
<dbReference type="GO" id="GO:0005840">
    <property type="term" value="C:ribosome"/>
    <property type="evidence" value="ECO:0007669"/>
    <property type="project" value="UniProtKB-KW"/>
</dbReference>